<evidence type="ECO:0000256" key="4">
    <source>
        <dbReference type="ARBA" id="ARBA00022679"/>
    </source>
</evidence>
<feature type="transmembrane region" description="Helical" evidence="8">
    <location>
        <begin position="268"/>
        <end position="287"/>
    </location>
</feature>
<dbReference type="AlphaFoldDB" id="A0A6A7YZF5"/>
<evidence type="ECO:0000256" key="8">
    <source>
        <dbReference type="SAM" id="Phobius"/>
    </source>
</evidence>
<keyword evidence="7 8" id="KW-0472">Membrane</keyword>
<accession>A0A6A7YZF5</accession>
<evidence type="ECO:0000256" key="6">
    <source>
        <dbReference type="ARBA" id="ARBA00022989"/>
    </source>
</evidence>
<sequence>MQVITSADALRSVHRQSLLLGILALLLFILGDPHQAAIGFDSRFVLFAKEMLRHGPGFFPTTYGQPYADYNATSTLFIWLLSLPFGEVSSLTAWLPTAMAGAVIVTLMYRLVAPQSRTWALTSVALLLLSMTFVTETRSVSLDQMLAAVSLAAFYLAYAHDHFSAPRRHAGLLVLLLLGFAIRGPIGLVIPTGMLCSYYLLSGQWRRLISLGLQASLLLVLCIVALLLLAWVSGGEVFAHEVIRMQVTGRLDGTEGASSPLYYFTSSLGNYALAYPLAVLGLIAIVMNRRALSGPALKLVTYCLGAGLVVMVGLSIPQAKKARYLLPMLPMAAIIAAYPFAGVQGRVFAGLRGLMQGVFLIVPALLMVGLMVAQKSVDQPLPSLPVVFALLGVLQAVAVALLFKPQWRPAGLAACAVMALWASFILVFESVERDLYDTRSFTDNAMAMIDQSPAPLVLHGMGKDAKAIKFMVNLNRDLMPVFTQTAAELQNLGKPVWVVMDRKDYEQLQGTPAGDSAPTLSARFDKNDYVLLYLR</sequence>
<name>A0A6A7YZF5_9PSED</name>
<feature type="transmembrane region" description="Helical" evidence="8">
    <location>
        <begin position="93"/>
        <end position="112"/>
    </location>
</feature>
<comment type="subcellular location">
    <subcellularLocation>
        <location evidence="1">Cell membrane</location>
        <topology evidence="1">Multi-pass membrane protein</topology>
    </subcellularLocation>
</comment>
<keyword evidence="6 8" id="KW-1133">Transmembrane helix</keyword>
<gene>
    <name evidence="10" type="ORF">GHN86_20180</name>
</gene>
<feature type="transmembrane region" description="Helical" evidence="8">
    <location>
        <begin position="353"/>
        <end position="372"/>
    </location>
</feature>
<proteinExistence type="predicted"/>
<evidence type="ECO:0000256" key="1">
    <source>
        <dbReference type="ARBA" id="ARBA00004651"/>
    </source>
</evidence>
<feature type="transmembrane region" description="Helical" evidence="8">
    <location>
        <begin position="172"/>
        <end position="201"/>
    </location>
</feature>
<protein>
    <submittedName>
        <fullName evidence="10">Phospholipid carrier-dependent glycosyltransferase</fullName>
    </submittedName>
</protein>
<dbReference type="InterPro" id="IPR050297">
    <property type="entry name" value="LipidA_mod_glycosyltrf_83"/>
</dbReference>
<dbReference type="PANTHER" id="PTHR33908">
    <property type="entry name" value="MANNOSYLTRANSFERASE YKCB-RELATED"/>
    <property type="match status" value="1"/>
</dbReference>
<feature type="transmembrane region" description="Helical" evidence="8">
    <location>
        <begin position="322"/>
        <end position="341"/>
    </location>
</feature>
<feature type="domain" description="ArnT-like N-terminal" evidence="9">
    <location>
        <begin position="40"/>
        <end position="228"/>
    </location>
</feature>
<feature type="transmembrane region" description="Helical" evidence="8">
    <location>
        <begin position="299"/>
        <end position="316"/>
    </location>
</feature>
<dbReference type="InterPro" id="IPR003342">
    <property type="entry name" value="ArnT-like_N"/>
</dbReference>
<dbReference type="GO" id="GO:0006493">
    <property type="term" value="P:protein O-linked glycosylation"/>
    <property type="evidence" value="ECO:0007669"/>
    <property type="project" value="InterPro"/>
</dbReference>
<keyword evidence="3" id="KW-0328">Glycosyltransferase</keyword>
<keyword evidence="5 8" id="KW-0812">Transmembrane</keyword>
<dbReference type="EMBL" id="WIWC01000046">
    <property type="protein sequence ID" value="MQT82364.1"/>
    <property type="molecule type" value="Genomic_DNA"/>
</dbReference>
<feature type="transmembrane region" description="Helical" evidence="8">
    <location>
        <begin position="208"/>
        <end position="232"/>
    </location>
</feature>
<evidence type="ECO:0000256" key="2">
    <source>
        <dbReference type="ARBA" id="ARBA00022475"/>
    </source>
</evidence>
<evidence type="ECO:0000313" key="10">
    <source>
        <dbReference type="EMBL" id="MQT82364.1"/>
    </source>
</evidence>
<evidence type="ECO:0000256" key="3">
    <source>
        <dbReference type="ARBA" id="ARBA00022676"/>
    </source>
</evidence>
<dbReference type="GO" id="GO:0009103">
    <property type="term" value="P:lipopolysaccharide biosynthetic process"/>
    <property type="evidence" value="ECO:0007669"/>
    <property type="project" value="UniProtKB-ARBA"/>
</dbReference>
<comment type="caution">
    <text evidence="10">The sequence shown here is derived from an EMBL/GenBank/DDBJ whole genome shotgun (WGS) entry which is preliminary data.</text>
</comment>
<dbReference type="PANTHER" id="PTHR33908:SF11">
    <property type="entry name" value="MEMBRANE PROTEIN"/>
    <property type="match status" value="1"/>
</dbReference>
<feature type="transmembrane region" description="Helical" evidence="8">
    <location>
        <begin position="142"/>
        <end position="160"/>
    </location>
</feature>
<dbReference type="RefSeq" id="WP_153387196.1">
    <property type="nucleotide sequence ID" value="NZ_WIWC01000046.1"/>
</dbReference>
<organism evidence="10">
    <name type="scientific">Pseudomonas helleri</name>
    <dbReference type="NCBI Taxonomy" id="1608996"/>
    <lineage>
        <taxon>Bacteria</taxon>
        <taxon>Pseudomonadati</taxon>
        <taxon>Pseudomonadota</taxon>
        <taxon>Gammaproteobacteria</taxon>
        <taxon>Pseudomonadales</taxon>
        <taxon>Pseudomonadaceae</taxon>
        <taxon>Pseudomonas</taxon>
    </lineage>
</organism>
<dbReference type="Pfam" id="PF02366">
    <property type="entry name" value="PMT"/>
    <property type="match status" value="1"/>
</dbReference>
<evidence type="ECO:0000259" key="9">
    <source>
        <dbReference type="Pfam" id="PF02366"/>
    </source>
</evidence>
<keyword evidence="2" id="KW-1003">Cell membrane</keyword>
<evidence type="ECO:0000256" key="5">
    <source>
        <dbReference type="ARBA" id="ARBA00022692"/>
    </source>
</evidence>
<feature type="transmembrane region" description="Helical" evidence="8">
    <location>
        <begin position="384"/>
        <end position="403"/>
    </location>
</feature>
<reference evidence="10" key="1">
    <citation type="submission" date="2019-10" db="EMBL/GenBank/DDBJ databases">
        <title>Evaluation of single-gene subtyping targets for Pseudomonas.</title>
        <authorList>
            <person name="Reichler S.J."/>
            <person name="Orsi R.H."/>
            <person name="Wiedmann M."/>
            <person name="Martin N.H."/>
            <person name="Murphy S.I."/>
        </authorList>
    </citation>
    <scope>NUCLEOTIDE SEQUENCE</scope>
    <source>
        <strain evidence="10">FSL R10-2339</strain>
    </source>
</reference>
<feature type="transmembrane region" description="Helical" evidence="8">
    <location>
        <begin position="410"/>
        <end position="428"/>
    </location>
</feature>
<evidence type="ECO:0000256" key="7">
    <source>
        <dbReference type="ARBA" id="ARBA00023136"/>
    </source>
</evidence>
<dbReference type="GO" id="GO:0016763">
    <property type="term" value="F:pentosyltransferase activity"/>
    <property type="evidence" value="ECO:0007669"/>
    <property type="project" value="TreeGrafter"/>
</dbReference>
<dbReference type="GO" id="GO:0005886">
    <property type="term" value="C:plasma membrane"/>
    <property type="evidence" value="ECO:0007669"/>
    <property type="project" value="UniProtKB-SubCell"/>
</dbReference>
<dbReference type="GO" id="GO:0000030">
    <property type="term" value="F:mannosyltransferase activity"/>
    <property type="evidence" value="ECO:0007669"/>
    <property type="project" value="InterPro"/>
</dbReference>
<keyword evidence="4 10" id="KW-0808">Transferase</keyword>